<dbReference type="GO" id="GO:0046856">
    <property type="term" value="P:phosphatidylinositol dephosphorylation"/>
    <property type="evidence" value="ECO:0007669"/>
    <property type="project" value="InterPro"/>
</dbReference>
<feature type="domain" description="Inositol polyphosphate-related phosphatase" evidence="2">
    <location>
        <begin position="52"/>
        <end position="476"/>
    </location>
</feature>
<dbReference type="GO" id="GO:0004439">
    <property type="term" value="F:phosphatidylinositol-4,5-bisphosphate 5-phosphatase activity"/>
    <property type="evidence" value="ECO:0007669"/>
    <property type="project" value="TreeGrafter"/>
</dbReference>
<organism evidence="3 4">
    <name type="scientific">Penicillium cosmopolitanum</name>
    <dbReference type="NCBI Taxonomy" id="1131564"/>
    <lineage>
        <taxon>Eukaryota</taxon>
        <taxon>Fungi</taxon>
        <taxon>Dikarya</taxon>
        <taxon>Ascomycota</taxon>
        <taxon>Pezizomycotina</taxon>
        <taxon>Eurotiomycetes</taxon>
        <taxon>Eurotiomycetidae</taxon>
        <taxon>Eurotiales</taxon>
        <taxon>Aspergillaceae</taxon>
        <taxon>Penicillium</taxon>
    </lineage>
</organism>
<gene>
    <name evidence="3" type="ORF">N7509_001462</name>
</gene>
<dbReference type="SMART" id="SM00128">
    <property type="entry name" value="IPPc"/>
    <property type="match status" value="1"/>
</dbReference>
<feature type="region of interest" description="Disordered" evidence="1">
    <location>
        <begin position="472"/>
        <end position="505"/>
    </location>
</feature>
<dbReference type="PANTHER" id="PTHR11200">
    <property type="entry name" value="INOSITOL 5-PHOSPHATASE"/>
    <property type="match status" value="1"/>
</dbReference>
<feature type="compositionally biased region" description="Low complexity" evidence="1">
    <location>
        <begin position="971"/>
        <end position="981"/>
    </location>
</feature>
<feature type="compositionally biased region" description="Low complexity" evidence="1">
    <location>
        <begin position="495"/>
        <end position="505"/>
    </location>
</feature>
<sequence>MPGHDRNEASPATSDPREHAAKDIEDIDNPALDLLSLSRAVKARKAEYTQRRTVRVKIGTWNVAGIPTTEKDIGKWFVHGQGVCETFSGLEGPQFEQATSTADPISPNEDPTREKPFRYSPEEVDLYVLGLQEVVDISSAAGAFFTDPGPPKRWKDAVHKALPPGYQLVEDIQLTGLLLVIYASPAIAESISSISSTSIGTGLMGYMGNKGGVATRLVLGETTRLVFVNSHLAAGSDKSSLERRNWDASQILLRAKFESVGPVPKSQETFDSIGDEDFTFWFGDLNYRLDDIPGDDVRQVLARHTVNAYDTARMEERKSGSRQSSITGSDDSSLSTPVAPYNEEPEPVTDEEIDPHNDPASLQTTISSLVVHDQLHTQQRKGTAFHEGWREGQITFLPTYKYDVGSVAIFDSSEKHRGPSWCDRILYRSRRDKIKHEQLDREAQEARKRDQEMQARGLDQALADENVLFDYDPEVDGQDTGADADEYDSGENQDDNASVSSEESASDSIYLDHYVSHQGVLSSDHKPLDAVFTLTFDAVNPSLKAKIHQDIVRQLDKAENEARPGLTVVVDTYQDDKEAQQDSNTVYFGDVPYDKPIHRSLTIANTGGTEANFTFAERPSFHDDPKAESSDWLDVRVEKSGDSHPDQSTTSVSSHTLLPGEVANVNLTVHVRCIEHVRLLNLKKLKLEEILVLHVDSGRDHFISVCGLWLPTCFGCSVDELTRMPEAGARSLAIGDVFIPSKDNTEVRLSAPRELFRLTEAISELTERAVAEWSMTNDEVEEAPWMKEPSGSAWPFQPDTWTLKSPQDRASLLEAIREALDSNGSFADIFPPDVPSIHRLEVLAQTLLAFLNSLSDGIITATVWQEMEQQIIAREKSKAMPRSWEETQAWVLENLAYSPAHSVSFTFVTFMLARIVNEVAPVPSIAYSKKDNTTIETATHHADNEQQKDDSNNLEPTTAEDVRQPHAPTPASAAAFISGGSFRRKNRSQASSAGSDPTNNTPTNNPSGTGRRQKVESSLAGIFSLVLISASLPVPSKDKERRASDERKRSVIEPFLKMIGVDERGPSGGR</sequence>
<dbReference type="Gene3D" id="3.60.10.10">
    <property type="entry name" value="Endonuclease/exonuclease/phosphatase"/>
    <property type="match status" value="1"/>
</dbReference>
<feature type="compositionally biased region" description="Low complexity" evidence="1">
    <location>
        <begin position="321"/>
        <end position="335"/>
    </location>
</feature>
<dbReference type="Gene3D" id="2.60.40.10">
    <property type="entry name" value="Immunoglobulins"/>
    <property type="match status" value="1"/>
</dbReference>
<feature type="compositionally biased region" description="Low complexity" evidence="1">
    <location>
        <begin position="997"/>
        <end position="1006"/>
    </location>
</feature>
<accession>A0A9X0BCJ2</accession>
<keyword evidence="4" id="KW-1185">Reference proteome</keyword>
<feature type="compositionally biased region" description="Acidic residues" evidence="1">
    <location>
        <begin position="472"/>
        <end position="494"/>
    </location>
</feature>
<dbReference type="GeneID" id="81365079"/>
<feature type="compositionally biased region" description="Basic and acidic residues" evidence="1">
    <location>
        <begin position="939"/>
        <end position="951"/>
    </location>
</feature>
<feature type="region of interest" description="Disordered" evidence="1">
    <location>
        <begin position="939"/>
        <end position="1015"/>
    </location>
</feature>
<dbReference type="InterPro" id="IPR000300">
    <property type="entry name" value="IPPc"/>
</dbReference>
<evidence type="ECO:0000313" key="3">
    <source>
        <dbReference type="EMBL" id="KAJ5407579.1"/>
    </source>
</evidence>
<dbReference type="InterPro" id="IPR013783">
    <property type="entry name" value="Ig-like_fold"/>
</dbReference>
<feature type="region of interest" description="Disordered" evidence="1">
    <location>
        <begin position="312"/>
        <end position="361"/>
    </location>
</feature>
<dbReference type="Proteomes" id="UP001147747">
    <property type="component" value="Unassembled WGS sequence"/>
</dbReference>
<evidence type="ECO:0000256" key="1">
    <source>
        <dbReference type="SAM" id="MobiDB-lite"/>
    </source>
</evidence>
<proteinExistence type="predicted"/>
<feature type="region of interest" description="Disordered" evidence="1">
    <location>
        <begin position="95"/>
        <end position="116"/>
    </location>
</feature>
<evidence type="ECO:0000259" key="2">
    <source>
        <dbReference type="SMART" id="SM00128"/>
    </source>
</evidence>
<evidence type="ECO:0000313" key="4">
    <source>
        <dbReference type="Proteomes" id="UP001147747"/>
    </source>
</evidence>
<reference evidence="3" key="2">
    <citation type="journal article" date="2023" name="IMA Fungus">
        <title>Comparative genomic study of the Penicillium genus elucidates a diverse pangenome and 15 lateral gene transfer events.</title>
        <authorList>
            <person name="Petersen C."/>
            <person name="Sorensen T."/>
            <person name="Nielsen M.R."/>
            <person name="Sondergaard T.E."/>
            <person name="Sorensen J.L."/>
            <person name="Fitzpatrick D.A."/>
            <person name="Frisvad J.C."/>
            <person name="Nielsen K.L."/>
        </authorList>
    </citation>
    <scope>NUCLEOTIDE SEQUENCE</scope>
    <source>
        <strain evidence="3">IBT 29677</strain>
    </source>
</reference>
<reference evidence="3" key="1">
    <citation type="submission" date="2022-12" db="EMBL/GenBank/DDBJ databases">
        <authorList>
            <person name="Petersen C."/>
        </authorList>
    </citation>
    <scope>NUCLEOTIDE SEQUENCE</scope>
    <source>
        <strain evidence="3">IBT 29677</strain>
    </source>
</reference>
<feature type="compositionally biased region" description="Acidic residues" evidence="1">
    <location>
        <begin position="343"/>
        <end position="353"/>
    </location>
</feature>
<dbReference type="InterPro" id="IPR046985">
    <property type="entry name" value="IP5"/>
</dbReference>
<dbReference type="SUPFAM" id="SSF56219">
    <property type="entry name" value="DNase I-like"/>
    <property type="match status" value="1"/>
</dbReference>
<feature type="region of interest" description="Disordered" evidence="1">
    <location>
        <begin position="1"/>
        <end position="26"/>
    </location>
</feature>
<dbReference type="EMBL" id="JAPZBU010000004">
    <property type="protein sequence ID" value="KAJ5407579.1"/>
    <property type="molecule type" value="Genomic_DNA"/>
</dbReference>
<feature type="compositionally biased region" description="Basic and acidic residues" evidence="1">
    <location>
        <begin position="15"/>
        <end position="24"/>
    </location>
</feature>
<feature type="compositionally biased region" description="Basic and acidic residues" evidence="1">
    <location>
        <begin position="1036"/>
        <end position="1050"/>
    </location>
</feature>
<dbReference type="Pfam" id="PF22669">
    <property type="entry name" value="Exo_endo_phos2"/>
    <property type="match status" value="2"/>
</dbReference>
<protein>
    <recommendedName>
        <fullName evidence="2">Inositol polyphosphate-related phosphatase domain-containing protein</fullName>
    </recommendedName>
</protein>
<feature type="region of interest" description="Disordered" evidence="1">
    <location>
        <begin position="1030"/>
        <end position="1050"/>
    </location>
</feature>
<dbReference type="InterPro" id="IPR048869">
    <property type="entry name" value="OCRL-1_2_ASH"/>
</dbReference>
<dbReference type="InterPro" id="IPR036691">
    <property type="entry name" value="Endo/exonu/phosph_ase_sf"/>
</dbReference>
<dbReference type="Pfam" id="PF21310">
    <property type="entry name" value="OCRL-like_ASH"/>
    <property type="match status" value="1"/>
</dbReference>
<name>A0A9X0BCJ2_9EURO</name>
<comment type="caution">
    <text evidence="3">The sequence shown here is derived from an EMBL/GenBank/DDBJ whole genome shotgun (WGS) entry which is preliminary data.</text>
</comment>
<dbReference type="RefSeq" id="XP_056491894.1">
    <property type="nucleotide sequence ID" value="XM_056626099.1"/>
</dbReference>
<dbReference type="OrthoDB" id="7862313at2759"/>
<dbReference type="PANTHER" id="PTHR11200:SF300">
    <property type="entry name" value="TYPE II INOSITOL 1,4,5-TRISPHOSPHATE 5-PHOSPHATASE"/>
    <property type="match status" value="1"/>
</dbReference>
<dbReference type="AlphaFoldDB" id="A0A9X0BCJ2"/>